<evidence type="ECO:0000256" key="15">
    <source>
        <dbReference type="ARBA" id="ARBA00023136"/>
    </source>
</evidence>
<dbReference type="FunFam" id="3.30.200.20:FF:000112">
    <property type="entry name" value="Lectin-domain containing receptor kinase A4.3"/>
    <property type="match status" value="1"/>
</dbReference>
<accession>A0A834XJ64</accession>
<evidence type="ECO:0000313" key="25">
    <source>
        <dbReference type="Proteomes" id="UP000634136"/>
    </source>
</evidence>
<dbReference type="GO" id="GO:0016020">
    <property type="term" value="C:membrane"/>
    <property type="evidence" value="ECO:0007669"/>
    <property type="project" value="UniProtKB-SubCell"/>
</dbReference>
<evidence type="ECO:0000256" key="21">
    <source>
        <dbReference type="SAM" id="Phobius"/>
    </source>
</evidence>
<keyword evidence="6" id="KW-0723">Serine/threonine-protein kinase</keyword>
<dbReference type="InterPro" id="IPR050528">
    <property type="entry name" value="L-type_Lectin-RKs"/>
</dbReference>
<evidence type="ECO:0000256" key="20">
    <source>
        <dbReference type="PROSITE-ProRule" id="PRU10141"/>
    </source>
</evidence>
<comment type="similarity">
    <text evidence="3">In the N-terminal section; belongs to the leguminous lectin family.</text>
</comment>
<dbReference type="EMBL" id="JAAIUW010000001">
    <property type="protein sequence ID" value="KAF7845463.1"/>
    <property type="molecule type" value="Genomic_DNA"/>
</dbReference>
<evidence type="ECO:0000256" key="13">
    <source>
        <dbReference type="ARBA" id="ARBA00022840"/>
    </source>
</evidence>
<evidence type="ECO:0000256" key="10">
    <source>
        <dbReference type="ARBA" id="ARBA00022734"/>
    </source>
</evidence>
<keyword evidence="11 20" id="KW-0547">Nucleotide-binding</keyword>
<dbReference type="Gene3D" id="3.30.200.20">
    <property type="entry name" value="Phosphorylase Kinase, domain 1"/>
    <property type="match status" value="1"/>
</dbReference>
<dbReference type="PROSITE" id="PS00108">
    <property type="entry name" value="PROTEIN_KINASE_ST"/>
    <property type="match status" value="1"/>
</dbReference>
<comment type="catalytic activity">
    <reaction evidence="18">
        <text>L-threonyl-[protein] + ATP = O-phospho-L-threonyl-[protein] + ADP + H(+)</text>
        <dbReference type="Rhea" id="RHEA:46608"/>
        <dbReference type="Rhea" id="RHEA-COMP:11060"/>
        <dbReference type="Rhea" id="RHEA-COMP:11605"/>
        <dbReference type="ChEBI" id="CHEBI:15378"/>
        <dbReference type="ChEBI" id="CHEBI:30013"/>
        <dbReference type="ChEBI" id="CHEBI:30616"/>
        <dbReference type="ChEBI" id="CHEBI:61977"/>
        <dbReference type="ChEBI" id="CHEBI:456216"/>
        <dbReference type="EC" id="2.7.11.1"/>
    </reaction>
</comment>
<keyword evidence="16 24" id="KW-0675">Receptor</keyword>
<dbReference type="PROSITE" id="PS50011">
    <property type="entry name" value="PROTEIN_KINASE_DOM"/>
    <property type="match status" value="1"/>
</dbReference>
<dbReference type="InterPro" id="IPR011009">
    <property type="entry name" value="Kinase-like_dom_sf"/>
</dbReference>
<keyword evidence="17" id="KW-0325">Glycoprotein</keyword>
<evidence type="ECO:0000256" key="19">
    <source>
        <dbReference type="ARBA" id="ARBA00048679"/>
    </source>
</evidence>
<evidence type="ECO:0000256" key="8">
    <source>
        <dbReference type="ARBA" id="ARBA00022692"/>
    </source>
</evidence>
<evidence type="ECO:0000256" key="18">
    <source>
        <dbReference type="ARBA" id="ARBA00047899"/>
    </source>
</evidence>
<dbReference type="OrthoDB" id="543442at2759"/>
<evidence type="ECO:0000256" key="5">
    <source>
        <dbReference type="ARBA" id="ARBA00012513"/>
    </source>
</evidence>
<dbReference type="Pfam" id="PF00139">
    <property type="entry name" value="Lectin_legB"/>
    <property type="match status" value="1"/>
</dbReference>
<dbReference type="GO" id="GO:0030246">
    <property type="term" value="F:carbohydrate binding"/>
    <property type="evidence" value="ECO:0007669"/>
    <property type="project" value="UniProtKB-KW"/>
</dbReference>
<evidence type="ECO:0000256" key="22">
    <source>
        <dbReference type="SAM" id="SignalP"/>
    </source>
</evidence>
<dbReference type="Pfam" id="PF09783">
    <property type="entry name" value="Vac_ImportDeg"/>
    <property type="match status" value="1"/>
</dbReference>
<dbReference type="FunFam" id="2.60.120.200:FF:000051">
    <property type="entry name" value="L-type lectin-domain containing receptor kinase V.9"/>
    <property type="match status" value="1"/>
</dbReference>
<dbReference type="InterPro" id="IPR008271">
    <property type="entry name" value="Ser/Thr_kinase_AS"/>
</dbReference>
<evidence type="ECO:0000256" key="9">
    <source>
        <dbReference type="ARBA" id="ARBA00022729"/>
    </source>
</evidence>
<evidence type="ECO:0000256" key="7">
    <source>
        <dbReference type="ARBA" id="ARBA00022679"/>
    </source>
</evidence>
<comment type="similarity">
    <text evidence="2">Belongs to the leguminous lectin family.</text>
</comment>
<feature type="binding site" evidence="20">
    <location>
        <position position="372"/>
    </location>
    <ligand>
        <name>ATP</name>
        <dbReference type="ChEBI" id="CHEBI:30616"/>
    </ligand>
</feature>
<dbReference type="PROSITE" id="PS00107">
    <property type="entry name" value="PROTEIN_KINASE_ATP"/>
    <property type="match status" value="1"/>
</dbReference>
<evidence type="ECO:0000256" key="3">
    <source>
        <dbReference type="ARBA" id="ARBA00008536"/>
    </source>
</evidence>
<evidence type="ECO:0000256" key="17">
    <source>
        <dbReference type="ARBA" id="ARBA00023180"/>
    </source>
</evidence>
<evidence type="ECO:0000256" key="1">
    <source>
        <dbReference type="ARBA" id="ARBA00004479"/>
    </source>
</evidence>
<evidence type="ECO:0000256" key="11">
    <source>
        <dbReference type="ARBA" id="ARBA00022741"/>
    </source>
</evidence>
<name>A0A834XJ64_9FABA</name>
<keyword evidence="10 24" id="KW-0430">Lectin</keyword>
<dbReference type="InterPro" id="IPR013320">
    <property type="entry name" value="ConA-like_dom_sf"/>
</dbReference>
<dbReference type="InterPro" id="IPR001220">
    <property type="entry name" value="Legume_lectin_dom"/>
</dbReference>
<gene>
    <name evidence="24" type="ORF">G2W53_002368</name>
</gene>
<keyword evidence="25" id="KW-1185">Reference proteome</keyword>
<organism evidence="24 25">
    <name type="scientific">Senna tora</name>
    <dbReference type="NCBI Taxonomy" id="362788"/>
    <lineage>
        <taxon>Eukaryota</taxon>
        <taxon>Viridiplantae</taxon>
        <taxon>Streptophyta</taxon>
        <taxon>Embryophyta</taxon>
        <taxon>Tracheophyta</taxon>
        <taxon>Spermatophyta</taxon>
        <taxon>Magnoliopsida</taxon>
        <taxon>eudicotyledons</taxon>
        <taxon>Gunneridae</taxon>
        <taxon>Pentapetalae</taxon>
        <taxon>rosids</taxon>
        <taxon>fabids</taxon>
        <taxon>Fabales</taxon>
        <taxon>Fabaceae</taxon>
        <taxon>Caesalpinioideae</taxon>
        <taxon>Cassia clade</taxon>
        <taxon>Senna</taxon>
    </lineage>
</organism>
<proteinExistence type="inferred from homology"/>
<dbReference type="GO" id="GO:0005524">
    <property type="term" value="F:ATP binding"/>
    <property type="evidence" value="ECO:0007669"/>
    <property type="project" value="UniProtKB-UniRule"/>
</dbReference>
<dbReference type="FunFam" id="1.10.510.10:FF:000108">
    <property type="entry name" value="L-type lectin-domain containing receptor kinase S.4"/>
    <property type="match status" value="1"/>
</dbReference>
<dbReference type="CDD" id="cd14066">
    <property type="entry name" value="STKc_IRAK"/>
    <property type="match status" value="1"/>
</dbReference>
<evidence type="ECO:0000256" key="14">
    <source>
        <dbReference type="ARBA" id="ARBA00022989"/>
    </source>
</evidence>
<dbReference type="SMART" id="SM00220">
    <property type="entry name" value="S_TKc"/>
    <property type="match status" value="1"/>
</dbReference>
<evidence type="ECO:0000256" key="2">
    <source>
        <dbReference type="ARBA" id="ARBA00007606"/>
    </source>
</evidence>
<feature type="domain" description="Protein kinase" evidence="23">
    <location>
        <begin position="343"/>
        <end position="621"/>
    </location>
</feature>
<dbReference type="SUPFAM" id="SSF49899">
    <property type="entry name" value="Concanavalin A-like lectins/glucanases"/>
    <property type="match status" value="1"/>
</dbReference>
<evidence type="ECO:0000256" key="16">
    <source>
        <dbReference type="ARBA" id="ARBA00023170"/>
    </source>
</evidence>
<dbReference type="EC" id="2.7.11.1" evidence="5"/>
<dbReference type="Proteomes" id="UP000634136">
    <property type="component" value="Unassembled WGS sequence"/>
</dbReference>
<feature type="transmembrane region" description="Helical" evidence="21">
    <location>
        <begin position="284"/>
        <end position="309"/>
    </location>
</feature>
<evidence type="ECO:0000256" key="6">
    <source>
        <dbReference type="ARBA" id="ARBA00022527"/>
    </source>
</evidence>
<keyword evidence="12 24" id="KW-0418">Kinase</keyword>
<dbReference type="PANTHER" id="PTHR27007">
    <property type="match status" value="1"/>
</dbReference>
<dbReference type="SUPFAM" id="SSF103511">
    <property type="entry name" value="Chlorophyll a-b binding protein"/>
    <property type="match status" value="1"/>
</dbReference>
<comment type="similarity">
    <text evidence="4">In the C-terminal section; belongs to the protein kinase superfamily. Ser/Thr protein kinase family.</text>
</comment>
<comment type="catalytic activity">
    <reaction evidence="19">
        <text>L-seryl-[protein] + ATP = O-phospho-L-seryl-[protein] + ADP + H(+)</text>
        <dbReference type="Rhea" id="RHEA:17989"/>
        <dbReference type="Rhea" id="RHEA-COMP:9863"/>
        <dbReference type="Rhea" id="RHEA-COMP:11604"/>
        <dbReference type="ChEBI" id="CHEBI:15378"/>
        <dbReference type="ChEBI" id="CHEBI:29999"/>
        <dbReference type="ChEBI" id="CHEBI:30616"/>
        <dbReference type="ChEBI" id="CHEBI:83421"/>
        <dbReference type="ChEBI" id="CHEBI:456216"/>
        <dbReference type="EC" id="2.7.11.1"/>
    </reaction>
</comment>
<keyword evidence="15 21" id="KW-0472">Membrane</keyword>
<dbReference type="InterPro" id="IPR000719">
    <property type="entry name" value="Prot_kinase_dom"/>
</dbReference>
<keyword evidence="13 20" id="KW-0067">ATP-binding</keyword>
<keyword evidence="14 21" id="KW-1133">Transmembrane helix</keyword>
<protein>
    <recommendedName>
        <fullName evidence="5">non-specific serine/threonine protein kinase</fullName>
        <ecNumber evidence="5">2.7.11.1</ecNumber>
    </recommendedName>
</protein>
<dbReference type="Gene3D" id="1.10.510.10">
    <property type="entry name" value="Transferase(Phosphotransferase) domain 1"/>
    <property type="match status" value="1"/>
</dbReference>
<sequence length="994" mass="109941">MASPFNLLLMILLSLVASSAEENTSFIFNNGFFQSSNLTMDGVSSFTSNGLLQLTNATKQQKAHAFFPNPIHFTNPSNSFSSSFVFAIRSEYPTLSGHGIAFLISPTKALPGALPSQFLGLFNETTNGSHENHVFAVELDTIQNSEFEDINDNHVGININGLKSVKSAPAGYYRDGFQFQNLSLMSGFPMQVWVEYDGGKKGISVTLAPINVNKPETPLLTLSQDLSLILSNPFYVGFSSSTGSVLTCHYVLGWSFKLNGEAENLVISELPGLPELGGENEESMVLFIGLPLLSLCLIFLVSLAVFHFIKRKRKFSELLEDWEQDYGPHRFKYKDLYFATKGFQEKELLGSGGFGRVYKGTMPISKIEVAVKRVSHESRQGMREFVAEIVSIGRLRHRNLVPLLGYCRRKGELLLVYDFMPNGSLDKYLYNQPRVTLNWTQRFRIIKGVASGLCYLHEEWEQVVVHRDIKASNILLDSELNGRLGDFGLARLYDHGSDPQTTHVVGTLGYLAPEQTRTGKATTSSDVFAFGAFMLEVVCGRRPIEQGGGSDGVVLVDWVYGFFNRGEIVEAKDENLGMGREYREEEVELVLKLGLLCSNSEASRRPRMRQVVQYLNGDVALPDMSSLSLSSCSGLRLGHRQDHHDSAMSYPSSMDVSEMPVRVLESSTPSQVSGANSGQTSFQACTLLSVGQAFSGTQNVSSLQKDEAWRVNVRIQGCDLEHGYLCGTMEALNVPMADTPVVTFWEGEIVDTKNYTFFTGKWEATPEDDLRHWIKFPSFSPLMAQVEADGGKSLDLSNYPYIFMRWKEQYFVNVGTDCGLTIAGFYYVCFSCSDGSISGFYYDPNSSPFQKLELKSTNDGRAKAEEAVVDGSGTRQAMAASTSSTLLSSSFLPSTLTSPNKHHLFILPNSAKSHHNYRLSFKVQAVKPPPGVELPKVVPQFKPPFLGFTKTAEIWNSRACMIGLIGTFIVELILNKGILQVIGVDVGKGLDLPL</sequence>
<feature type="signal peptide" evidence="22">
    <location>
        <begin position="1"/>
        <end position="20"/>
    </location>
</feature>
<dbReference type="InterPro" id="IPR001245">
    <property type="entry name" value="Ser-Thr/Tyr_kinase_cat_dom"/>
</dbReference>
<comment type="subcellular location">
    <subcellularLocation>
        <location evidence="1">Membrane</location>
        <topology evidence="1">Single-pass type I membrane protein</topology>
    </subcellularLocation>
</comment>
<dbReference type="SUPFAM" id="SSF56112">
    <property type="entry name" value="Protein kinase-like (PK-like)"/>
    <property type="match status" value="1"/>
</dbReference>
<dbReference type="Gene3D" id="2.60.120.200">
    <property type="match status" value="1"/>
</dbReference>
<keyword evidence="7" id="KW-0808">Transferase</keyword>
<reference evidence="24" key="1">
    <citation type="submission" date="2020-09" db="EMBL/GenBank/DDBJ databases">
        <title>Genome-Enabled Discovery of Anthraquinone Biosynthesis in Senna tora.</title>
        <authorList>
            <person name="Kang S.-H."/>
            <person name="Pandey R.P."/>
            <person name="Lee C.-M."/>
            <person name="Sim J.-S."/>
            <person name="Jeong J.-T."/>
            <person name="Choi B.-S."/>
            <person name="Jung M."/>
            <person name="Ginzburg D."/>
            <person name="Zhao K."/>
            <person name="Won S.Y."/>
            <person name="Oh T.-J."/>
            <person name="Yu Y."/>
            <person name="Kim N.-H."/>
            <person name="Lee O.R."/>
            <person name="Lee T.-H."/>
            <person name="Bashyal P."/>
            <person name="Kim T.-S."/>
            <person name="Lee W.-H."/>
            <person name="Kawkins C."/>
            <person name="Kim C.-K."/>
            <person name="Kim J.S."/>
            <person name="Ahn B.O."/>
            <person name="Rhee S.Y."/>
            <person name="Sohng J.K."/>
        </authorList>
    </citation>
    <scope>NUCLEOTIDE SEQUENCE</scope>
    <source>
        <tissue evidence="24">Leaf</tissue>
    </source>
</reference>
<dbReference type="GO" id="GO:0004674">
    <property type="term" value="F:protein serine/threonine kinase activity"/>
    <property type="evidence" value="ECO:0007669"/>
    <property type="project" value="UniProtKB-KW"/>
</dbReference>
<dbReference type="InterPro" id="IPR018618">
    <property type="entry name" value="GID4/10-like"/>
</dbReference>
<dbReference type="CDD" id="cd06899">
    <property type="entry name" value="lectin_legume_LecRK_Arcelin_ConA"/>
    <property type="match status" value="1"/>
</dbReference>
<evidence type="ECO:0000313" key="24">
    <source>
        <dbReference type="EMBL" id="KAF7845463.1"/>
    </source>
</evidence>
<feature type="chain" id="PRO_5032858235" description="non-specific serine/threonine protein kinase" evidence="22">
    <location>
        <begin position="21"/>
        <end position="994"/>
    </location>
</feature>
<dbReference type="Pfam" id="PF07714">
    <property type="entry name" value="PK_Tyr_Ser-Thr"/>
    <property type="match status" value="1"/>
</dbReference>
<dbReference type="InterPro" id="IPR017441">
    <property type="entry name" value="Protein_kinase_ATP_BS"/>
</dbReference>
<keyword evidence="9 22" id="KW-0732">Signal</keyword>
<keyword evidence="8 21" id="KW-0812">Transmembrane</keyword>
<comment type="caution">
    <text evidence="24">The sequence shown here is derived from an EMBL/GenBank/DDBJ whole genome shotgun (WGS) entry which is preliminary data.</text>
</comment>
<evidence type="ECO:0000259" key="23">
    <source>
        <dbReference type="PROSITE" id="PS50011"/>
    </source>
</evidence>
<dbReference type="AlphaFoldDB" id="A0A834XJ64"/>
<evidence type="ECO:0000256" key="12">
    <source>
        <dbReference type="ARBA" id="ARBA00022777"/>
    </source>
</evidence>
<evidence type="ECO:0000256" key="4">
    <source>
        <dbReference type="ARBA" id="ARBA00010217"/>
    </source>
</evidence>